<evidence type="ECO:0000313" key="1">
    <source>
        <dbReference type="EMBL" id="RNA31336.1"/>
    </source>
</evidence>
<dbReference type="EMBL" id="REGN01001953">
    <property type="protein sequence ID" value="RNA31336.1"/>
    <property type="molecule type" value="Genomic_DNA"/>
</dbReference>
<dbReference type="AlphaFoldDB" id="A0A3M7S6B0"/>
<name>A0A3M7S6B0_BRAPC</name>
<comment type="caution">
    <text evidence="1">The sequence shown here is derived from an EMBL/GenBank/DDBJ whole genome shotgun (WGS) entry which is preliminary data.</text>
</comment>
<gene>
    <name evidence="1" type="ORF">BpHYR1_034148</name>
</gene>
<protein>
    <submittedName>
        <fullName evidence="1">Uncharacterized protein</fullName>
    </submittedName>
</protein>
<evidence type="ECO:0000313" key="2">
    <source>
        <dbReference type="Proteomes" id="UP000276133"/>
    </source>
</evidence>
<sequence length="109" mass="12397">MSNDKKLMVTRGNPAIKIIIIIKTSKMINGQISTICHPLAKIAPMNLMIKIIQTIRNRITKLVCKCILDRYQTIKPIFFGLVISIQDHHSSQTKGLLPNILEKEIKQPH</sequence>
<organism evidence="1 2">
    <name type="scientific">Brachionus plicatilis</name>
    <name type="common">Marine rotifer</name>
    <name type="synonym">Brachionus muelleri</name>
    <dbReference type="NCBI Taxonomy" id="10195"/>
    <lineage>
        <taxon>Eukaryota</taxon>
        <taxon>Metazoa</taxon>
        <taxon>Spiralia</taxon>
        <taxon>Gnathifera</taxon>
        <taxon>Rotifera</taxon>
        <taxon>Eurotatoria</taxon>
        <taxon>Monogononta</taxon>
        <taxon>Pseudotrocha</taxon>
        <taxon>Ploima</taxon>
        <taxon>Brachionidae</taxon>
        <taxon>Brachionus</taxon>
    </lineage>
</organism>
<proteinExistence type="predicted"/>
<reference evidence="1 2" key="1">
    <citation type="journal article" date="2018" name="Sci. Rep.">
        <title>Genomic signatures of local adaptation to the degree of environmental predictability in rotifers.</title>
        <authorList>
            <person name="Franch-Gras L."/>
            <person name="Hahn C."/>
            <person name="Garcia-Roger E.M."/>
            <person name="Carmona M.J."/>
            <person name="Serra M."/>
            <person name="Gomez A."/>
        </authorList>
    </citation>
    <scope>NUCLEOTIDE SEQUENCE [LARGE SCALE GENOMIC DNA]</scope>
    <source>
        <strain evidence="1">HYR1</strain>
    </source>
</reference>
<dbReference type="Proteomes" id="UP000276133">
    <property type="component" value="Unassembled WGS sequence"/>
</dbReference>
<accession>A0A3M7S6B0</accession>
<keyword evidence="2" id="KW-1185">Reference proteome</keyword>